<accession>A0ABD1GI31</accession>
<feature type="region of interest" description="Disordered" evidence="1">
    <location>
        <begin position="180"/>
        <end position="245"/>
    </location>
</feature>
<dbReference type="PANTHER" id="PTHR31065">
    <property type="entry name" value="PLATZ TRANSCRIPTION FACTOR FAMILY PROTEIN"/>
    <property type="match status" value="1"/>
</dbReference>
<dbReference type="Pfam" id="PF04640">
    <property type="entry name" value="PLATZ"/>
    <property type="match status" value="1"/>
</dbReference>
<organism evidence="2 3">
    <name type="scientific">Salvia divinorum</name>
    <name type="common">Maria pastora</name>
    <name type="synonym">Diviner's sage</name>
    <dbReference type="NCBI Taxonomy" id="28513"/>
    <lineage>
        <taxon>Eukaryota</taxon>
        <taxon>Viridiplantae</taxon>
        <taxon>Streptophyta</taxon>
        <taxon>Embryophyta</taxon>
        <taxon>Tracheophyta</taxon>
        <taxon>Spermatophyta</taxon>
        <taxon>Magnoliopsida</taxon>
        <taxon>eudicotyledons</taxon>
        <taxon>Gunneridae</taxon>
        <taxon>Pentapetalae</taxon>
        <taxon>asterids</taxon>
        <taxon>lamiids</taxon>
        <taxon>Lamiales</taxon>
        <taxon>Lamiaceae</taxon>
        <taxon>Nepetoideae</taxon>
        <taxon>Mentheae</taxon>
        <taxon>Salviinae</taxon>
        <taxon>Salvia</taxon>
        <taxon>Salvia subgen. Calosphace</taxon>
    </lineage>
</organism>
<feature type="compositionally biased region" description="Basic residues" evidence="1">
    <location>
        <begin position="233"/>
        <end position="245"/>
    </location>
</feature>
<protein>
    <submittedName>
        <fullName evidence="2">Protein RGF1 INDUCIBLE TRANSCRIPTION FACTOR 1-like</fullName>
    </submittedName>
</protein>
<evidence type="ECO:0000313" key="2">
    <source>
        <dbReference type="EMBL" id="KAL1543395.1"/>
    </source>
</evidence>
<evidence type="ECO:0000256" key="1">
    <source>
        <dbReference type="SAM" id="MobiDB-lite"/>
    </source>
</evidence>
<gene>
    <name evidence="2" type="ORF">AAHA92_20375</name>
</gene>
<dbReference type="PANTHER" id="PTHR31065:SF1">
    <property type="entry name" value="OS09G0116050 PROTEIN"/>
    <property type="match status" value="1"/>
</dbReference>
<feature type="compositionally biased region" description="Low complexity" evidence="1">
    <location>
        <begin position="188"/>
        <end position="205"/>
    </location>
</feature>
<reference evidence="2 3" key="1">
    <citation type="submission" date="2024-06" db="EMBL/GenBank/DDBJ databases">
        <title>A chromosome level genome sequence of Diviner's sage (Salvia divinorum).</title>
        <authorList>
            <person name="Ford S.A."/>
            <person name="Ro D.-K."/>
            <person name="Ness R.W."/>
            <person name="Phillips M.A."/>
        </authorList>
    </citation>
    <scope>NUCLEOTIDE SEQUENCE [LARGE SCALE GENOMIC DNA]</scope>
    <source>
        <strain evidence="2">SAF-2024a</strain>
        <tissue evidence="2">Leaf</tissue>
    </source>
</reference>
<dbReference type="EMBL" id="JBEAFC010000008">
    <property type="protein sequence ID" value="KAL1543395.1"/>
    <property type="molecule type" value="Genomic_DNA"/>
</dbReference>
<sequence length="245" mass="27314">MKKGPSPSPLSLYFTFIPQTHQSTTPLTFDMLDALLALLSEKFFNCCTIHQDAKKNEKNIFCLDCCIGICPHCLPHHPSHRLLQIRRYVYHEVIRITDADELIDCAQIQTYTNNGAKVVFLNQRPLTRPPRASGSLCVGCDRNMSESALFCSISCKLDHMLETSGKLSIHVPNTEFLVLPDDGQMTPGGSMRSDSGSSSGDLADSPYLSSTKKRSIPTVFRPGCRPASEYMMNRRKGTPHRSPLH</sequence>
<proteinExistence type="predicted"/>
<dbReference type="AlphaFoldDB" id="A0ABD1GI31"/>
<evidence type="ECO:0000313" key="3">
    <source>
        <dbReference type="Proteomes" id="UP001567538"/>
    </source>
</evidence>
<comment type="caution">
    <text evidence="2">The sequence shown here is derived from an EMBL/GenBank/DDBJ whole genome shotgun (WGS) entry which is preliminary data.</text>
</comment>
<dbReference type="Proteomes" id="UP001567538">
    <property type="component" value="Unassembled WGS sequence"/>
</dbReference>
<name>A0ABD1GI31_SALDI</name>
<keyword evidence="3" id="KW-1185">Reference proteome</keyword>
<dbReference type="InterPro" id="IPR006734">
    <property type="entry name" value="PLATZ"/>
</dbReference>